<dbReference type="AlphaFoldDB" id="A0A371CN43"/>
<organism evidence="2 3">
    <name type="scientific">Lentinus brumalis</name>
    <dbReference type="NCBI Taxonomy" id="2498619"/>
    <lineage>
        <taxon>Eukaryota</taxon>
        <taxon>Fungi</taxon>
        <taxon>Dikarya</taxon>
        <taxon>Basidiomycota</taxon>
        <taxon>Agaricomycotina</taxon>
        <taxon>Agaricomycetes</taxon>
        <taxon>Polyporales</taxon>
        <taxon>Polyporaceae</taxon>
        <taxon>Lentinus</taxon>
    </lineage>
</organism>
<feature type="region of interest" description="Disordered" evidence="1">
    <location>
        <begin position="171"/>
        <end position="191"/>
    </location>
</feature>
<proteinExistence type="predicted"/>
<evidence type="ECO:0000313" key="3">
    <source>
        <dbReference type="Proteomes" id="UP000256964"/>
    </source>
</evidence>
<evidence type="ECO:0000256" key="1">
    <source>
        <dbReference type="SAM" id="MobiDB-lite"/>
    </source>
</evidence>
<protein>
    <submittedName>
        <fullName evidence="2">Uncharacterized protein</fullName>
    </submittedName>
</protein>
<feature type="compositionally biased region" description="Basic and acidic residues" evidence="1">
    <location>
        <begin position="179"/>
        <end position="189"/>
    </location>
</feature>
<dbReference type="Proteomes" id="UP000256964">
    <property type="component" value="Unassembled WGS sequence"/>
</dbReference>
<accession>A0A371CN43</accession>
<name>A0A371CN43_9APHY</name>
<sequence>MFCVHKQTILAQLTRCFPISQPSHISVQTQDAVRNEVVHSCSTTSLNWYFYVLHHPPILIYLSHDFKTSAIANLRKISALSREDRASTICDREVRNSLVVTTPIGGGLSRVGRPRGAVFAVGHMQELGLSEGGETGSCPECCCPRRATSSLLQLRRCPTLNAVGVTQMLAGRRGRAGTRRPEHGRRGDRSAGLVCLFPSQP</sequence>
<dbReference type="EMBL" id="KZ857504">
    <property type="protein sequence ID" value="RDX41705.1"/>
    <property type="molecule type" value="Genomic_DNA"/>
</dbReference>
<reference evidence="2 3" key="1">
    <citation type="journal article" date="2018" name="Biotechnol. Biofuels">
        <title>Integrative visual omics of the white-rot fungus Polyporus brumalis exposes the biotechnological potential of its oxidative enzymes for delignifying raw plant biomass.</title>
        <authorList>
            <person name="Miyauchi S."/>
            <person name="Rancon A."/>
            <person name="Drula E."/>
            <person name="Hage H."/>
            <person name="Chaduli D."/>
            <person name="Favel A."/>
            <person name="Grisel S."/>
            <person name="Henrissat B."/>
            <person name="Herpoel-Gimbert I."/>
            <person name="Ruiz-Duenas F.J."/>
            <person name="Chevret D."/>
            <person name="Hainaut M."/>
            <person name="Lin J."/>
            <person name="Wang M."/>
            <person name="Pangilinan J."/>
            <person name="Lipzen A."/>
            <person name="Lesage-Meessen L."/>
            <person name="Navarro D."/>
            <person name="Riley R."/>
            <person name="Grigoriev I.V."/>
            <person name="Zhou S."/>
            <person name="Raouche S."/>
            <person name="Rosso M.N."/>
        </authorList>
    </citation>
    <scope>NUCLEOTIDE SEQUENCE [LARGE SCALE GENOMIC DNA]</scope>
    <source>
        <strain evidence="2 3">BRFM 1820</strain>
    </source>
</reference>
<keyword evidence="3" id="KW-1185">Reference proteome</keyword>
<evidence type="ECO:0000313" key="2">
    <source>
        <dbReference type="EMBL" id="RDX41705.1"/>
    </source>
</evidence>
<gene>
    <name evidence="2" type="ORF">OH76DRAFT_184976</name>
</gene>